<organism evidence="1 2">
    <name type="scientific">Thalictrum thalictroides</name>
    <name type="common">Rue-anemone</name>
    <name type="synonym">Anemone thalictroides</name>
    <dbReference type="NCBI Taxonomy" id="46969"/>
    <lineage>
        <taxon>Eukaryota</taxon>
        <taxon>Viridiplantae</taxon>
        <taxon>Streptophyta</taxon>
        <taxon>Embryophyta</taxon>
        <taxon>Tracheophyta</taxon>
        <taxon>Spermatophyta</taxon>
        <taxon>Magnoliopsida</taxon>
        <taxon>Ranunculales</taxon>
        <taxon>Ranunculaceae</taxon>
        <taxon>Thalictroideae</taxon>
        <taxon>Thalictrum</taxon>
    </lineage>
</organism>
<keyword evidence="2" id="KW-1185">Reference proteome</keyword>
<reference evidence="1 2" key="1">
    <citation type="submission" date="2020-06" db="EMBL/GenBank/DDBJ databases">
        <title>Transcriptomic and genomic resources for Thalictrum thalictroides and T. hernandezii: Facilitating candidate gene discovery in an emerging model plant lineage.</title>
        <authorList>
            <person name="Arias T."/>
            <person name="Riano-Pachon D.M."/>
            <person name="Di Stilio V.S."/>
        </authorList>
    </citation>
    <scope>NUCLEOTIDE SEQUENCE [LARGE SCALE GENOMIC DNA]</scope>
    <source>
        <strain evidence="2">cv. WT478/WT964</strain>
        <tissue evidence="1">Leaves</tissue>
    </source>
</reference>
<accession>A0A7J6UYG9</accession>
<protein>
    <submittedName>
        <fullName evidence="1">Uncharacterized protein</fullName>
    </submittedName>
</protein>
<dbReference type="AlphaFoldDB" id="A0A7J6UYG9"/>
<feature type="non-terminal residue" evidence="1">
    <location>
        <position position="77"/>
    </location>
</feature>
<dbReference type="EMBL" id="JABWDY010041070">
    <property type="protein sequence ID" value="KAF5177667.1"/>
    <property type="molecule type" value="Genomic_DNA"/>
</dbReference>
<evidence type="ECO:0000313" key="2">
    <source>
        <dbReference type="Proteomes" id="UP000554482"/>
    </source>
</evidence>
<sequence>MFTHTSSSERGKEKDLGYLGTEAKLPGLFTTEQTGQMPICNLGSCSPRVYRNQRLVPLKKKSAEYSDRSWTCWILVE</sequence>
<name>A0A7J6UYG9_THATH</name>
<proteinExistence type="predicted"/>
<dbReference type="Proteomes" id="UP000554482">
    <property type="component" value="Unassembled WGS sequence"/>
</dbReference>
<comment type="caution">
    <text evidence="1">The sequence shown here is derived from an EMBL/GenBank/DDBJ whole genome shotgun (WGS) entry which is preliminary data.</text>
</comment>
<evidence type="ECO:0000313" key="1">
    <source>
        <dbReference type="EMBL" id="KAF5177667.1"/>
    </source>
</evidence>
<gene>
    <name evidence="1" type="ORF">FRX31_032746</name>
</gene>